<accession>A0A699X9H8</accession>
<proteinExistence type="predicted"/>
<protein>
    <submittedName>
        <fullName evidence="1">Uncharacterized protein</fullName>
    </submittedName>
</protein>
<comment type="caution">
    <text evidence="1">The sequence shown here is derived from an EMBL/GenBank/DDBJ whole genome shotgun (WGS) entry which is preliminary data.</text>
</comment>
<evidence type="ECO:0000313" key="1">
    <source>
        <dbReference type="EMBL" id="GFD53344.1"/>
    </source>
</evidence>
<feature type="non-terminal residue" evidence="1">
    <location>
        <position position="1"/>
    </location>
</feature>
<sequence length="52" mass="5954">EKRYPLTTKTLERMLSMSVITESASDAAYDLLRFIQKKIDKSGGYDRGEKDP</sequence>
<name>A0A699X9H8_TANCI</name>
<dbReference type="AlphaFoldDB" id="A0A699X9H8"/>
<dbReference type="EMBL" id="BKCJ011793122">
    <property type="protein sequence ID" value="GFD53344.1"/>
    <property type="molecule type" value="Genomic_DNA"/>
</dbReference>
<gene>
    <name evidence="1" type="ORF">Tci_925313</name>
</gene>
<organism evidence="1">
    <name type="scientific">Tanacetum cinerariifolium</name>
    <name type="common">Dalmatian daisy</name>
    <name type="synonym">Chrysanthemum cinerariifolium</name>
    <dbReference type="NCBI Taxonomy" id="118510"/>
    <lineage>
        <taxon>Eukaryota</taxon>
        <taxon>Viridiplantae</taxon>
        <taxon>Streptophyta</taxon>
        <taxon>Embryophyta</taxon>
        <taxon>Tracheophyta</taxon>
        <taxon>Spermatophyta</taxon>
        <taxon>Magnoliopsida</taxon>
        <taxon>eudicotyledons</taxon>
        <taxon>Gunneridae</taxon>
        <taxon>Pentapetalae</taxon>
        <taxon>asterids</taxon>
        <taxon>campanulids</taxon>
        <taxon>Asterales</taxon>
        <taxon>Asteraceae</taxon>
        <taxon>Asteroideae</taxon>
        <taxon>Anthemideae</taxon>
        <taxon>Anthemidinae</taxon>
        <taxon>Tanacetum</taxon>
    </lineage>
</organism>
<reference evidence="1" key="1">
    <citation type="journal article" date="2019" name="Sci. Rep.">
        <title>Draft genome of Tanacetum cinerariifolium, the natural source of mosquito coil.</title>
        <authorList>
            <person name="Yamashiro T."/>
            <person name="Shiraishi A."/>
            <person name="Satake H."/>
            <person name="Nakayama K."/>
        </authorList>
    </citation>
    <scope>NUCLEOTIDE SEQUENCE</scope>
</reference>